<comment type="catalytic activity">
    <reaction evidence="3">
        <text>ATP + (deoxyribonucleotide)n-3'-hydroxyl + 5'-phospho-(deoxyribonucleotide)m = (deoxyribonucleotide)n+m + AMP + diphosphate.</text>
        <dbReference type="EC" id="6.5.1.1"/>
    </reaction>
</comment>
<comment type="caution">
    <text evidence="5">The sequence shown here is derived from an EMBL/GenBank/DDBJ whole genome shotgun (WGS) entry which is preliminary data.</text>
</comment>
<dbReference type="PANTHER" id="PTHR45997:SF1">
    <property type="entry name" value="DNA LIGASE 4"/>
    <property type="match status" value="1"/>
</dbReference>
<dbReference type="GO" id="GO:0006297">
    <property type="term" value="P:nucleotide-excision repair, DNA gap filling"/>
    <property type="evidence" value="ECO:0007669"/>
    <property type="project" value="TreeGrafter"/>
</dbReference>
<dbReference type="GO" id="GO:0003910">
    <property type="term" value="F:DNA ligase (ATP) activity"/>
    <property type="evidence" value="ECO:0007669"/>
    <property type="project" value="UniProtKB-EC"/>
</dbReference>
<keyword evidence="6" id="KW-1185">Reference proteome</keyword>
<protein>
    <recommendedName>
        <fullName evidence="1">DNA ligase (ATP)</fullName>
        <ecNumber evidence="1">6.5.1.1</ecNumber>
    </recommendedName>
</protein>
<dbReference type="SUPFAM" id="SSF56091">
    <property type="entry name" value="DNA ligase/mRNA capping enzyme, catalytic domain"/>
    <property type="match status" value="1"/>
</dbReference>
<dbReference type="Pfam" id="PF01068">
    <property type="entry name" value="DNA_ligase_A_M"/>
    <property type="match status" value="1"/>
</dbReference>
<accession>A0A841SLR7</accession>
<evidence type="ECO:0000259" key="4">
    <source>
        <dbReference type="PROSITE" id="PS50160"/>
    </source>
</evidence>
<dbReference type="GO" id="GO:0006303">
    <property type="term" value="P:double-strand break repair via nonhomologous end joining"/>
    <property type="evidence" value="ECO:0007669"/>
    <property type="project" value="TreeGrafter"/>
</dbReference>
<dbReference type="GO" id="GO:0006310">
    <property type="term" value="P:DNA recombination"/>
    <property type="evidence" value="ECO:0007669"/>
    <property type="project" value="InterPro"/>
</dbReference>
<dbReference type="InterPro" id="IPR016059">
    <property type="entry name" value="DNA_ligase_ATP-dep_CS"/>
</dbReference>
<dbReference type="PANTHER" id="PTHR45997">
    <property type="entry name" value="DNA LIGASE 4"/>
    <property type="match status" value="1"/>
</dbReference>
<evidence type="ECO:0000313" key="6">
    <source>
        <dbReference type="Proteomes" id="UP000535838"/>
    </source>
</evidence>
<dbReference type="InterPro" id="IPR012309">
    <property type="entry name" value="DNA_ligase_ATP-dep_C"/>
</dbReference>
<dbReference type="InterPro" id="IPR029710">
    <property type="entry name" value="LIG4"/>
</dbReference>
<dbReference type="GO" id="GO:0003677">
    <property type="term" value="F:DNA binding"/>
    <property type="evidence" value="ECO:0007669"/>
    <property type="project" value="InterPro"/>
</dbReference>
<reference evidence="5 6" key="1">
    <citation type="submission" date="2020-08" db="EMBL/GenBank/DDBJ databases">
        <title>Cohnella phylogeny.</title>
        <authorList>
            <person name="Dunlap C."/>
        </authorList>
    </citation>
    <scope>NUCLEOTIDE SEQUENCE [LARGE SCALE GENOMIC DNA]</scope>
    <source>
        <strain evidence="5 6">DSM 25241</strain>
    </source>
</reference>
<dbReference type="InterPro" id="IPR012340">
    <property type="entry name" value="NA-bd_OB-fold"/>
</dbReference>
<sequence>MELKPVIPFEPISSSRIPVGERWIYQIKWDGVRMLMYRDDSGIRLINRKLNERTAQYPEFGQPDLACAASSYILDGEMIAFDESKPSFHEIMKRDGLRRTASIEAAVRRVPVVYMVFDILYYEGEWTINRSLEERQRLLHSVVKTGPLVQLTDSFPDGAALFELMKARGMEGIVCKSLDSAYSPDGKDGRWVKRKLSRDLYAAVGGITYKDGRANALLLGLYAENGTFAYVGHAGPGKLTQAEWTRFVRRLLEETAVRMPFSNRPERHRDAEWVVPRLVVKVQYMELTPGGTLRHPAVQAVMETIPAGDCVLDQIL</sequence>
<dbReference type="PROSITE" id="PS00697">
    <property type="entry name" value="DNA_LIGASE_A1"/>
    <property type="match status" value="1"/>
</dbReference>
<dbReference type="Pfam" id="PF04679">
    <property type="entry name" value="DNA_ligase_A_C"/>
    <property type="match status" value="1"/>
</dbReference>
<dbReference type="AlphaFoldDB" id="A0A841SLR7"/>
<evidence type="ECO:0000256" key="1">
    <source>
        <dbReference type="ARBA" id="ARBA00012727"/>
    </source>
</evidence>
<name>A0A841SLR7_9BACL</name>
<dbReference type="EC" id="6.5.1.1" evidence="1"/>
<dbReference type="Gene3D" id="3.30.470.30">
    <property type="entry name" value="DNA ligase/mRNA capping enzyme"/>
    <property type="match status" value="1"/>
</dbReference>
<dbReference type="RefSeq" id="WP_185118678.1">
    <property type="nucleotide sequence ID" value="NZ_JACJVQ010000005.1"/>
</dbReference>
<dbReference type="InterPro" id="IPR012310">
    <property type="entry name" value="DNA_ligase_ATP-dep_cent"/>
</dbReference>
<evidence type="ECO:0000256" key="2">
    <source>
        <dbReference type="ARBA" id="ARBA00022598"/>
    </source>
</evidence>
<dbReference type="GO" id="GO:0005524">
    <property type="term" value="F:ATP binding"/>
    <property type="evidence" value="ECO:0007669"/>
    <property type="project" value="InterPro"/>
</dbReference>
<dbReference type="Proteomes" id="UP000535838">
    <property type="component" value="Unassembled WGS sequence"/>
</dbReference>
<dbReference type="SUPFAM" id="SSF50249">
    <property type="entry name" value="Nucleic acid-binding proteins"/>
    <property type="match status" value="1"/>
</dbReference>
<feature type="domain" description="ATP-dependent DNA ligase family profile" evidence="4">
    <location>
        <begin position="105"/>
        <end position="195"/>
    </location>
</feature>
<organism evidence="5 6">
    <name type="scientific">Cohnella thailandensis</name>
    <dbReference type="NCBI Taxonomy" id="557557"/>
    <lineage>
        <taxon>Bacteria</taxon>
        <taxon>Bacillati</taxon>
        <taxon>Bacillota</taxon>
        <taxon>Bacilli</taxon>
        <taxon>Bacillales</taxon>
        <taxon>Paenibacillaceae</taxon>
        <taxon>Cohnella</taxon>
    </lineage>
</organism>
<evidence type="ECO:0000313" key="5">
    <source>
        <dbReference type="EMBL" id="MBB6633433.1"/>
    </source>
</evidence>
<gene>
    <name evidence="5" type="ORF">H7B67_04860</name>
</gene>
<evidence type="ECO:0000256" key="3">
    <source>
        <dbReference type="ARBA" id="ARBA00034003"/>
    </source>
</evidence>
<keyword evidence="2 5" id="KW-0436">Ligase</keyword>
<proteinExistence type="predicted"/>
<dbReference type="PROSITE" id="PS50160">
    <property type="entry name" value="DNA_LIGASE_A3"/>
    <property type="match status" value="1"/>
</dbReference>
<dbReference type="EMBL" id="JACJVQ010000005">
    <property type="protein sequence ID" value="MBB6633433.1"/>
    <property type="molecule type" value="Genomic_DNA"/>
</dbReference>
<dbReference type="CDD" id="cd07906">
    <property type="entry name" value="Adenylation_DNA_ligase_LigD_LigC"/>
    <property type="match status" value="1"/>
</dbReference>
<dbReference type="Gene3D" id="2.40.50.140">
    <property type="entry name" value="Nucleic acid-binding proteins"/>
    <property type="match status" value="1"/>
</dbReference>
<dbReference type="CDD" id="cd07971">
    <property type="entry name" value="OBF_DNA_ligase_LigD"/>
    <property type="match status" value="1"/>
</dbReference>